<evidence type="ECO:0000313" key="17">
    <source>
        <dbReference type="EMBL" id="CAH1779265.1"/>
    </source>
</evidence>
<feature type="binding site" evidence="14">
    <location>
        <position position="147"/>
    </location>
    <ligand>
        <name>[2Fe-2S] cluster</name>
        <dbReference type="ChEBI" id="CHEBI:190135"/>
        <label>2</label>
    </ligand>
</feature>
<dbReference type="EMBL" id="CAIIXF020000003">
    <property type="protein sequence ID" value="CAH1779265.1"/>
    <property type="molecule type" value="Genomic_DNA"/>
</dbReference>
<dbReference type="SUPFAM" id="SSF56176">
    <property type="entry name" value="FAD-binding/transporter-associated domain-like"/>
    <property type="match status" value="1"/>
</dbReference>
<dbReference type="InterPro" id="IPR008274">
    <property type="entry name" value="AldOxase/xan_DH_MoCoBD1"/>
</dbReference>
<dbReference type="InterPro" id="IPR036856">
    <property type="entry name" value="Ald_Oxase/Xan_DH_a/b_sf"/>
</dbReference>
<dbReference type="InterPro" id="IPR016208">
    <property type="entry name" value="Ald_Oxase/xanthine_DH-like"/>
</dbReference>
<feature type="binding site" evidence="14">
    <location>
        <position position="50"/>
    </location>
    <ligand>
        <name>[2Fe-2S] cluster</name>
        <dbReference type="ChEBI" id="CHEBI:190135"/>
        <label>1</label>
    </ligand>
</feature>
<dbReference type="OrthoDB" id="8300278at2759"/>
<feature type="binding site" evidence="14">
    <location>
        <position position="1070"/>
    </location>
    <ligand>
        <name>Mo-molybdopterin</name>
        <dbReference type="ChEBI" id="CHEBI:71302"/>
    </ligand>
    <ligandPart>
        <name>Mo</name>
        <dbReference type="ChEBI" id="CHEBI:28685"/>
    </ligandPart>
</feature>
<evidence type="ECO:0000256" key="10">
    <source>
        <dbReference type="ARBA" id="ARBA00023014"/>
    </source>
</evidence>
<comment type="caution">
    <text evidence="17">The sequence shown here is derived from an EMBL/GenBank/DDBJ whole genome shotgun (WGS) entry which is preliminary data.</text>
</comment>
<dbReference type="InterPro" id="IPR002346">
    <property type="entry name" value="Mopterin_DH_FAD-bd"/>
</dbReference>
<evidence type="ECO:0000256" key="2">
    <source>
        <dbReference type="ARBA" id="ARBA00006849"/>
    </source>
</evidence>
<dbReference type="Proteomes" id="UP000749559">
    <property type="component" value="Unassembled WGS sequence"/>
</dbReference>
<feature type="domain" description="2Fe-2S ferredoxin-type" evidence="15">
    <location>
        <begin position="3"/>
        <end position="90"/>
    </location>
</feature>
<keyword evidence="8" id="KW-0560">Oxidoreductase</keyword>
<organism evidence="17 18">
    <name type="scientific">Owenia fusiformis</name>
    <name type="common">Polychaete worm</name>
    <dbReference type="NCBI Taxonomy" id="6347"/>
    <lineage>
        <taxon>Eukaryota</taxon>
        <taxon>Metazoa</taxon>
        <taxon>Spiralia</taxon>
        <taxon>Lophotrochozoa</taxon>
        <taxon>Annelida</taxon>
        <taxon>Polychaeta</taxon>
        <taxon>Sedentaria</taxon>
        <taxon>Canalipalpata</taxon>
        <taxon>Sabellida</taxon>
        <taxon>Oweniida</taxon>
        <taxon>Oweniidae</taxon>
        <taxon>Owenia</taxon>
    </lineage>
</organism>
<comment type="cofactor">
    <cofactor evidence="1 13">
        <name>FAD</name>
        <dbReference type="ChEBI" id="CHEBI:57692"/>
    </cofactor>
</comment>
<dbReference type="SUPFAM" id="SSF47741">
    <property type="entry name" value="CO dehydrogenase ISP C-domain like"/>
    <property type="match status" value="1"/>
</dbReference>
<evidence type="ECO:0000259" key="16">
    <source>
        <dbReference type="PROSITE" id="PS51387"/>
    </source>
</evidence>
<dbReference type="InterPro" id="IPR036884">
    <property type="entry name" value="2Fe-2S-bd_dom_sf"/>
</dbReference>
<dbReference type="PANTHER" id="PTHR45444">
    <property type="entry name" value="XANTHINE DEHYDROGENASE"/>
    <property type="match status" value="1"/>
</dbReference>
<dbReference type="Pfam" id="PF03450">
    <property type="entry name" value="CO_deh_flav_C"/>
    <property type="match status" value="1"/>
</dbReference>
<dbReference type="InterPro" id="IPR016167">
    <property type="entry name" value="FAD-bd_PCMH_sub1"/>
</dbReference>
<dbReference type="InterPro" id="IPR037165">
    <property type="entry name" value="AldOxase/xan_DH_Mopterin-bd_sf"/>
</dbReference>
<comment type="similarity">
    <text evidence="2">Belongs to the xanthine dehydrogenase family.</text>
</comment>
<dbReference type="InterPro" id="IPR046867">
    <property type="entry name" value="AldOxase/xan_DH_MoCoBD2"/>
</dbReference>
<evidence type="ECO:0000256" key="6">
    <source>
        <dbReference type="ARBA" id="ARBA00022723"/>
    </source>
</evidence>
<evidence type="ECO:0000256" key="13">
    <source>
        <dbReference type="PIRSR" id="PIRSR000127-2"/>
    </source>
</evidence>
<dbReference type="SUPFAM" id="SSF55447">
    <property type="entry name" value="CO dehydrogenase flavoprotein C-terminal domain-like"/>
    <property type="match status" value="1"/>
</dbReference>
<keyword evidence="5 14" id="KW-0001">2Fe-2S</keyword>
<dbReference type="Pfam" id="PF20256">
    <property type="entry name" value="MoCoBD_2"/>
    <property type="match status" value="1"/>
</dbReference>
<dbReference type="InterPro" id="IPR036683">
    <property type="entry name" value="CO_DH_flav_C_dom_sf"/>
</dbReference>
<evidence type="ECO:0000256" key="3">
    <source>
        <dbReference type="ARBA" id="ARBA00022505"/>
    </source>
</evidence>
<dbReference type="PROSITE" id="PS51085">
    <property type="entry name" value="2FE2S_FER_2"/>
    <property type="match status" value="1"/>
</dbReference>
<evidence type="ECO:0000256" key="7">
    <source>
        <dbReference type="ARBA" id="ARBA00022827"/>
    </source>
</evidence>
<dbReference type="SUPFAM" id="SSF54292">
    <property type="entry name" value="2Fe-2S ferredoxin-like"/>
    <property type="match status" value="1"/>
</dbReference>
<reference evidence="17" key="1">
    <citation type="submission" date="2022-03" db="EMBL/GenBank/DDBJ databases">
        <authorList>
            <person name="Martin C."/>
        </authorList>
    </citation>
    <scope>NUCLEOTIDE SEQUENCE</scope>
</reference>
<evidence type="ECO:0000256" key="8">
    <source>
        <dbReference type="ARBA" id="ARBA00023002"/>
    </source>
</evidence>
<keyword evidence="10 14" id="KW-0411">Iron-sulfur</keyword>
<name>A0A8S4NFC6_OWEFU</name>
<gene>
    <name evidence="17" type="ORF">OFUS_LOCUS6093</name>
</gene>
<dbReference type="Pfam" id="PF00111">
    <property type="entry name" value="Fer2"/>
    <property type="match status" value="1"/>
</dbReference>
<dbReference type="Pfam" id="PF01315">
    <property type="entry name" value="Ald_Xan_dh_C"/>
    <property type="match status" value="1"/>
</dbReference>
<dbReference type="Pfam" id="PF02738">
    <property type="entry name" value="MoCoBD_1"/>
    <property type="match status" value="1"/>
</dbReference>
<dbReference type="PIRSF" id="PIRSF000127">
    <property type="entry name" value="Xanthine_DH"/>
    <property type="match status" value="1"/>
</dbReference>
<feature type="binding site" evidence="14">
    <location>
        <position position="755"/>
    </location>
    <ligand>
        <name>Mo-molybdopterin</name>
        <dbReference type="ChEBI" id="CHEBI:71302"/>
    </ligand>
    <ligandPart>
        <name>Mo</name>
        <dbReference type="ChEBI" id="CHEBI:28685"/>
    </ligandPart>
</feature>
<comment type="cofactor">
    <cofactor evidence="14">
        <name>Mo-molybdopterin</name>
        <dbReference type="ChEBI" id="CHEBI:71302"/>
    </cofactor>
    <text evidence="14">Binds 1 Mo-molybdopterin (Mo-MPT) cofactor per subunit.</text>
</comment>
<dbReference type="InterPro" id="IPR016169">
    <property type="entry name" value="FAD-bd_PCMH_sub2"/>
</dbReference>
<feature type="binding site" evidence="14">
    <location>
        <position position="47"/>
    </location>
    <ligand>
        <name>[2Fe-2S] cluster</name>
        <dbReference type="ChEBI" id="CHEBI:190135"/>
        <label>1</label>
    </ligand>
</feature>
<dbReference type="SUPFAM" id="SSF54665">
    <property type="entry name" value="CO dehydrogenase molybdoprotein N-domain-like"/>
    <property type="match status" value="1"/>
</dbReference>
<dbReference type="PROSITE" id="PS00197">
    <property type="entry name" value="2FE2S_FER_1"/>
    <property type="match status" value="1"/>
</dbReference>
<evidence type="ECO:0000259" key="15">
    <source>
        <dbReference type="PROSITE" id="PS51085"/>
    </source>
</evidence>
<feature type="binding site" evidence="14">
    <location>
        <position position="149"/>
    </location>
    <ligand>
        <name>[2Fe-2S] cluster</name>
        <dbReference type="ChEBI" id="CHEBI:190135"/>
        <label>2</label>
    </ligand>
</feature>
<feature type="binding site" evidence="14">
    <location>
        <position position="902"/>
    </location>
    <ligand>
        <name>Mo-molybdopterin</name>
        <dbReference type="ChEBI" id="CHEBI:71302"/>
    </ligand>
    <ligandPart>
        <name>Mo</name>
        <dbReference type="ChEBI" id="CHEBI:28685"/>
    </ligandPart>
</feature>
<dbReference type="FunFam" id="3.30.365.10:FF:000002">
    <property type="entry name" value="Xanthine dehydrogenase oxidase"/>
    <property type="match status" value="1"/>
</dbReference>
<proteinExistence type="inferred from homology"/>
<evidence type="ECO:0000313" key="18">
    <source>
        <dbReference type="Proteomes" id="UP000749559"/>
    </source>
</evidence>
<evidence type="ECO:0000256" key="1">
    <source>
        <dbReference type="ARBA" id="ARBA00001974"/>
    </source>
</evidence>
<protein>
    <recommendedName>
        <fullName evidence="19">Xanthine dehydrogenase</fullName>
    </recommendedName>
</protein>
<dbReference type="Gene3D" id="3.10.20.30">
    <property type="match status" value="1"/>
</dbReference>
<evidence type="ECO:0000256" key="4">
    <source>
        <dbReference type="ARBA" id="ARBA00022630"/>
    </source>
</evidence>
<comment type="cofactor">
    <cofactor evidence="11">
        <name>[2Fe-2S] cluster</name>
        <dbReference type="ChEBI" id="CHEBI:190135"/>
    </cofactor>
</comment>
<feature type="binding site" evidence="14">
    <location>
        <position position="115"/>
    </location>
    <ligand>
        <name>[2Fe-2S] cluster</name>
        <dbReference type="ChEBI" id="CHEBI:190135"/>
        <label>2</label>
    </ligand>
</feature>
<dbReference type="InterPro" id="IPR036318">
    <property type="entry name" value="FAD-bd_PCMH-like_sf"/>
</dbReference>
<evidence type="ECO:0000256" key="5">
    <source>
        <dbReference type="ARBA" id="ARBA00022714"/>
    </source>
</evidence>
<dbReference type="SMART" id="SM01008">
    <property type="entry name" value="Ald_Xan_dh_C"/>
    <property type="match status" value="1"/>
</dbReference>
<keyword evidence="6 14" id="KW-0479">Metal-binding</keyword>
<dbReference type="FunFam" id="3.10.20.30:FF:000015">
    <property type="entry name" value="Aldehyde oxidase 1"/>
    <property type="match status" value="1"/>
</dbReference>
<feature type="binding site" evidence="13">
    <location>
        <begin position="342"/>
        <end position="346"/>
    </location>
    <ligand>
        <name>FAD</name>
        <dbReference type="ChEBI" id="CHEBI:57692"/>
    </ligand>
</feature>
<feature type="binding site" evidence="14">
    <location>
        <position position="112"/>
    </location>
    <ligand>
        <name>[2Fe-2S] cluster</name>
        <dbReference type="ChEBI" id="CHEBI:190135"/>
        <label>2</label>
    </ligand>
</feature>
<dbReference type="InterPro" id="IPR005107">
    <property type="entry name" value="CO_DH_flav_C"/>
</dbReference>
<feature type="binding site" evidence="14">
    <location>
        <position position="42"/>
    </location>
    <ligand>
        <name>[2Fe-2S] cluster</name>
        <dbReference type="ChEBI" id="CHEBI:190135"/>
        <label>1</label>
    </ligand>
</feature>
<feature type="domain" description="FAD-binding PCMH-type" evidence="16">
    <location>
        <begin position="225"/>
        <end position="410"/>
    </location>
</feature>
<keyword evidence="3 14" id="KW-0500">Molybdenum</keyword>
<comment type="cofactor">
    <cofactor evidence="14">
        <name>[2Fe-2S] cluster</name>
        <dbReference type="ChEBI" id="CHEBI:190135"/>
    </cofactor>
    <text evidence="14">Binds 2 [2Fe-2S] clusters.</text>
</comment>
<feature type="binding site" evidence="13">
    <location>
        <position position="355"/>
    </location>
    <ligand>
        <name>FAD</name>
        <dbReference type="ChEBI" id="CHEBI:57692"/>
    </ligand>
</feature>
<dbReference type="Gene3D" id="3.30.43.10">
    <property type="entry name" value="Uridine Diphospho-n-acetylenolpyruvylglucosamine Reductase, domain 2"/>
    <property type="match status" value="1"/>
</dbReference>
<evidence type="ECO:0000256" key="9">
    <source>
        <dbReference type="ARBA" id="ARBA00023004"/>
    </source>
</evidence>
<dbReference type="InterPro" id="IPR036010">
    <property type="entry name" value="2Fe-2S_ferredoxin-like_sf"/>
</dbReference>
<dbReference type="CDD" id="cd00207">
    <property type="entry name" value="fer2"/>
    <property type="match status" value="1"/>
</dbReference>
<dbReference type="Gene3D" id="1.10.150.120">
    <property type="entry name" value="[2Fe-2S]-binding domain"/>
    <property type="match status" value="1"/>
</dbReference>
<dbReference type="InterPro" id="IPR016166">
    <property type="entry name" value="FAD-bd_PCMH"/>
</dbReference>
<keyword evidence="9 14" id="KW-0408">Iron</keyword>
<feature type="binding site" evidence="14">
    <location>
        <position position="72"/>
    </location>
    <ligand>
        <name>[2Fe-2S] cluster</name>
        <dbReference type="ChEBI" id="CHEBI:190135"/>
        <label>1</label>
    </ligand>
</feature>
<dbReference type="InterPro" id="IPR012675">
    <property type="entry name" value="Beta-grasp_dom_sf"/>
</dbReference>
<dbReference type="GO" id="GO:0071949">
    <property type="term" value="F:FAD binding"/>
    <property type="evidence" value="ECO:0007669"/>
    <property type="project" value="InterPro"/>
</dbReference>
<dbReference type="Pfam" id="PF01799">
    <property type="entry name" value="Fer2_2"/>
    <property type="match status" value="1"/>
</dbReference>
<dbReference type="GO" id="GO:0016491">
    <property type="term" value="F:oxidoreductase activity"/>
    <property type="evidence" value="ECO:0007669"/>
    <property type="project" value="UniProtKB-KW"/>
</dbReference>
<dbReference type="Gene3D" id="3.30.365.10">
    <property type="entry name" value="Aldehyde oxidase/xanthine dehydrogenase, molybdopterin binding domain"/>
    <property type="match status" value="4"/>
</dbReference>
<keyword evidence="4" id="KW-0285">Flavoprotein</keyword>
<dbReference type="InterPro" id="IPR006058">
    <property type="entry name" value="2Fe2S_fd_BS"/>
</dbReference>
<evidence type="ECO:0000256" key="12">
    <source>
        <dbReference type="PIRSR" id="PIRSR000127-1"/>
    </source>
</evidence>
<dbReference type="SMART" id="SM01092">
    <property type="entry name" value="CO_deh_flav_C"/>
    <property type="match status" value="1"/>
</dbReference>
<dbReference type="InterPro" id="IPR001041">
    <property type="entry name" value="2Fe-2S_ferredoxin-type"/>
</dbReference>
<dbReference type="GO" id="GO:0005506">
    <property type="term" value="F:iron ion binding"/>
    <property type="evidence" value="ECO:0007669"/>
    <property type="project" value="InterPro"/>
</dbReference>
<feature type="binding site" evidence="14">
    <location>
        <position position="786"/>
    </location>
    <ligand>
        <name>Mo-molybdopterin</name>
        <dbReference type="ChEBI" id="CHEBI:71302"/>
    </ligand>
    <ligandPart>
        <name>Mo</name>
        <dbReference type="ChEBI" id="CHEBI:28685"/>
    </ligandPart>
</feature>
<keyword evidence="7 13" id="KW-0274">FAD</keyword>
<dbReference type="PROSITE" id="PS51387">
    <property type="entry name" value="FAD_PCMH"/>
    <property type="match status" value="1"/>
</dbReference>
<sequence length="1305" mass="143694">MNTNLVIFVNGQKIVKKNVRPETTLLQFLRKDLFLSGTKLSCGEGACGSCTVMVSSYNSSSKQIRHYSVNACLMPLVAVHGLAVTTVEGIGSTKTKLHPVQERLAKAYGSQCGFCSPGFVMSMYTLLRNYPEPSMAQIETAFQGNLCRCTGYRAILAGFRTFSKEWTCEEGENCCQNQTLSDTGYNACSKTFDASEFAVYDPTQDPIFPSELQLDATYQTKSICFKSSNVEWYRPNSLDEVCQLKQQYPNAIFTVGATSVGKSIRNSQSKKVFICLTNVQGLDNMTITDACIEIGATVTLAFLLEYIEHQATESKGFKKAGLESILDMLHQVGGHQLRNVASVGSNIASGGSTSDICTMMIAIGARVDLYNVSNKSTERRTVSDLHKDDGTSALQPSDLITFVYIPFMENDEYLYWHKHAERTDLNYATVNSAMRVKLDPDSNTIKDLVLCYGGVGHGSIVATQVREKTVGREWADDLVAFVSGLLGEELNVTLPPVGGSTNYKRSLTVGIFFKLFSRLQSTLHNIQSKIVHDMSSVRQKTLSSASQIFETLPIDQDGIDHVGQPVVHKSALQQASGEAVYCDDIPTYNNELHIALVIGNRAHAKILSIDASKAERMPGVKGFLSYKDIPNQVHGNITTEFIFAKDKVLYHGHTIGAIVADTLEQAMAARQYVHVDYEDLPAVIELETAISEKLYLPNPKVLQAGDMELGFKESDLIFEGEISMGSQEHFYMEPLSSIALPIGEAGEIDITVTSQSLIDIQAMVSQMLDVPKNRVKCHVKRLGGGFGGKAQCTEQFPLISALAATRFNRPARLTLDRETDMRTTGKRNRAHAKYTVGCTKRGKILAHEVELYIDGGFLDTLTAPFMPFSLLIAVCDQGYAFNNVKVTGYTCETNTNPGVPMRGSIYIQPLILTQALINDVASRLGLPIEQVHKVNMLQIGDLAPLGRELPDVHTMHKCWQRCLESSRYMEKRKMVEEYNRKSKWSKRGLYIIPTTRDSLPPLYGLCQGGALVNIYTDGSVWVNHGGVEMGQGLHTKLIQIASKVLKVPQDVIHITETTTNCVPNAPMTAGSMGSDVFGMAVKNACEKLMKRLGPYKAENQNGQWKDWVLAAYNDCTSLSATGFYFHPKENHWDLEKPREGNFSKYYLYGAAAVEVEVDCLTGAHRVIQVDGVMDFGRSLNPTIDIGQMEGAFIMGYGCFVSEQVVYDNKGKLLTKDATTYKIPGVRDIPTKFNMQILASHSDEAVLYGSKAVGEPPLHMSIAAMFAIKDAIAAARKDAGIEGPFQLNCPANAEQIHTLCSTKINI</sequence>
<dbReference type="InterPro" id="IPR002888">
    <property type="entry name" value="2Fe-2S-bd"/>
</dbReference>
<dbReference type="InterPro" id="IPR000674">
    <property type="entry name" value="Ald_Oxase/Xan_DH_a/b"/>
</dbReference>
<evidence type="ECO:0000256" key="11">
    <source>
        <dbReference type="ARBA" id="ARBA00034078"/>
    </source>
</evidence>
<dbReference type="Gene3D" id="3.30.390.50">
    <property type="entry name" value="CO dehydrogenase flavoprotein, C-terminal domain"/>
    <property type="match status" value="1"/>
</dbReference>
<accession>A0A8S4NFC6</accession>
<dbReference type="Gene3D" id="3.90.1170.50">
    <property type="entry name" value="Aldehyde oxidase/xanthine dehydrogenase, a/b hammerhead"/>
    <property type="match status" value="1"/>
</dbReference>
<evidence type="ECO:0008006" key="19">
    <source>
        <dbReference type="Google" id="ProtNLM"/>
    </source>
</evidence>
<feature type="binding site" evidence="13">
    <location>
        <position position="418"/>
    </location>
    <ligand>
        <name>FAD</name>
        <dbReference type="ChEBI" id="CHEBI:57692"/>
    </ligand>
</feature>
<dbReference type="GO" id="GO:0051537">
    <property type="term" value="F:2 iron, 2 sulfur cluster binding"/>
    <property type="evidence" value="ECO:0007669"/>
    <property type="project" value="UniProtKB-KW"/>
</dbReference>
<dbReference type="SUPFAM" id="SSF56003">
    <property type="entry name" value="Molybdenum cofactor-binding domain"/>
    <property type="match status" value="1"/>
</dbReference>
<keyword evidence="18" id="KW-1185">Reference proteome</keyword>
<evidence type="ECO:0000256" key="14">
    <source>
        <dbReference type="PIRSR" id="PIRSR000127-3"/>
    </source>
</evidence>
<dbReference type="FunFam" id="3.30.365.10:FF:000001">
    <property type="entry name" value="Xanthine dehydrogenase oxidase"/>
    <property type="match status" value="1"/>
</dbReference>
<feature type="active site" description="Proton acceptor" evidence="12">
    <location>
        <position position="1254"/>
    </location>
</feature>
<dbReference type="Pfam" id="PF00941">
    <property type="entry name" value="FAD_binding_5"/>
    <property type="match status" value="1"/>
</dbReference>
<dbReference type="PANTHER" id="PTHR45444:SF3">
    <property type="entry name" value="XANTHINE DEHYDROGENASE"/>
    <property type="match status" value="1"/>
</dbReference>
<dbReference type="Gene3D" id="3.30.465.10">
    <property type="match status" value="1"/>
</dbReference>